<feature type="transmembrane region" description="Helical" evidence="6">
    <location>
        <begin position="356"/>
        <end position="376"/>
    </location>
</feature>
<dbReference type="InterPro" id="IPR001516">
    <property type="entry name" value="Proton_antipo_N"/>
</dbReference>
<reference evidence="9 10" key="1">
    <citation type="submission" date="2020-08" db="EMBL/GenBank/DDBJ databases">
        <title>Genomic Encyclopedia of Type Strains, Phase IV (KMG-IV): sequencing the most valuable type-strain genomes for metagenomic binning, comparative biology and taxonomic classification.</title>
        <authorList>
            <person name="Goeker M."/>
        </authorList>
    </citation>
    <scope>NUCLEOTIDE SEQUENCE [LARGE SCALE GENOMIC DNA]</scope>
    <source>
        <strain evidence="9 10">DSM 12251</strain>
    </source>
</reference>
<evidence type="ECO:0000259" key="7">
    <source>
        <dbReference type="Pfam" id="PF00361"/>
    </source>
</evidence>
<evidence type="ECO:0000256" key="5">
    <source>
        <dbReference type="RuleBase" id="RU000320"/>
    </source>
</evidence>
<dbReference type="NCBIfam" id="TIGR01974">
    <property type="entry name" value="NDH_I_L"/>
    <property type="match status" value="1"/>
</dbReference>
<feature type="transmembrane region" description="Helical" evidence="6">
    <location>
        <begin position="6"/>
        <end position="28"/>
    </location>
</feature>
<keyword evidence="4 6" id="KW-0472">Membrane</keyword>
<dbReference type="Proteomes" id="UP000534294">
    <property type="component" value="Unassembled WGS sequence"/>
</dbReference>
<dbReference type="Pfam" id="PF00361">
    <property type="entry name" value="Proton_antipo_M"/>
    <property type="match status" value="1"/>
</dbReference>
<evidence type="ECO:0000256" key="4">
    <source>
        <dbReference type="ARBA" id="ARBA00023136"/>
    </source>
</evidence>
<dbReference type="PANTHER" id="PTHR42829">
    <property type="entry name" value="NADH-UBIQUINONE OXIDOREDUCTASE CHAIN 5"/>
    <property type="match status" value="1"/>
</dbReference>
<keyword evidence="10" id="KW-1185">Reference proteome</keyword>
<dbReference type="PRINTS" id="PR01435">
    <property type="entry name" value="NPOXDRDTASE5"/>
</dbReference>
<dbReference type="InterPro" id="IPR018393">
    <property type="entry name" value="NADHpl_OxRdtase_5_subgr"/>
</dbReference>
<feature type="transmembrane region" description="Helical" evidence="6">
    <location>
        <begin position="316"/>
        <end position="336"/>
    </location>
</feature>
<feature type="transmembrane region" description="Helical" evidence="6">
    <location>
        <begin position="438"/>
        <end position="460"/>
    </location>
</feature>
<feature type="transmembrane region" description="Helical" evidence="6">
    <location>
        <begin position="472"/>
        <end position="494"/>
    </location>
</feature>
<evidence type="ECO:0000256" key="2">
    <source>
        <dbReference type="ARBA" id="ARBA00022692"/>
    </source>
</evidence>
<feature type="transmembrane region" description="Helical" evidence="6">
    <location>
        <begin position="610"/>
        <end position="629"/>
    </location>
</feature>
<protein>
    <submittedName>
        <fullName evidence="9">NADH-quinone oxidoreductase subunit L</fullName>
    </submittedName>
</protein>
<dbReference type="NCBIfam" id="NF005141">
    <property type="entry name" value="PRK06590.1"/>
    <property type="match status" value="1"/>
</dbReference>
<proteinExistence type="predicted"/>
<dbReference type="RefSeq" id="WP_184208638.1">
    <property type="nucleotide sequence ID" value="NZ_JACHIF010000004.1"/>
</dbReference>
<evidence type="ECO:0000256" key="3">
    <source>
        <dbReference type="ARBA" id="ARBA00022989"/>
    </source>
</evidence>
<sequence>MPAPDAAPTLPSLLLLLPFFTALTILLGHKLLKNASVFLSVASATVCFVISVLLLHSQDSNPVLLPFVSIGKFKIAIDALIDQQSRGMMLIVTSIGLLVHIFSLGYMKEDAGKIRFFGALSLFMFSMTGIVLAGNLVMMFIFWELVGLSSYLLIGHWFEKASAADASKKAFLTNRIGDFGFMIGILMLFAANHGNVDFAGADGLREGFATGNLHHFAETQPWFMFAAALCLFMGAVGKSAQVPLHVWLPDAMEGPTPVSALIHAATMVAAGVFMLVRCSFVIEASPDAAQVIAWIGGITAIFAALMATQQNDIKRVLAYSTLSQLGYMVMAVGLLAMQVGGHHHEAGPGHPAMFHLYTHAFFKAMLFLGSGAIIYACHHEQDMWKMGGLRKHMPVTFVTFTIGTASLMGIPVITSGFWSKEAILGVAFEVEGGRPLFWIGIVTAMLTAFYMTRMFVVTFFGKPRTDSAHHAVEAPVIMVLPLIALALLTILSLFDKVGGWLEAMLPQHAQDHPTVFIASICALLIGMGVAFWLYRGKDKDPLNIKLFANKFYVDEVYAVIVKVFQDAVAWIVAGLERLIVDGVMARLPAYLAARVGSAARILQGGHLQGYTFLLGLGVLLVVYVVVFVLPSVGH</sequence>
<feature type="domain" description="NADH-Ubiquinone oxidoreductase (complex I) chain 5 N-terminal" evidence="8">
    <location>
        <begin position="68"/>
        <end position="117"/>
    </location>
</feature>
<evidence type="ECO:0000259" key="8">
    <source>
        <dbReference type="Pfam" id="PF00662"/>
    </source>
</evidence>
<gene>
    <name evidence="9" type="ORF">HNQ64_002378</name>
</gene>
<dbReference type="PRINTS" id="PR01434">
    <property type="entry name" value="NADHDHGNASE5"/>
</dbReference>
<dbReference type="Gene3D" id="1.20.5.2700">
    <property type="match status" value="1"/>
</dbReference>
<evidence type="ECO:0000313" key="10">
    <source>
        <dbReference type="Proteomes" id="UP000534294"/>
    </source>
</evidence>
<feature type="transmembrane region" description="Helical" evidence="6">
    <location>
        <begin position="288"/>
        <end position="307"/>
    </location>
</feature>
<dbReference type="GO" id="GO:0003954">
    <property type="term" value="F:NADH dehydrogenase activity"/>
    <property type="evidence" value="ECO:0007669"/>
    <property type="project" value="TreeGrafter"/>
</dbReference>
<keyword evidence="3 6" id="KW-1133">Transmembrane helix</keyword>
<dbReference type="GO" id="GO:0042773">
    <property type="term" value="P:ATP synthesis coupled electron transport"/>
    <property type="evidence" value="ECO:0007669"/>
    <property type="project" value="InterPro"/>
</dbReference>
<feature type="transmembrane region" description="Helical" evidence="6">
    <location>
        <begin position="260"/>
        <end position="282"/>
    </location>
</feature>
<feature type="transmembrane region" description="Helical" evidence="6">
    <location>
        <begin position="35"/>
        <end position="55"/>
    </location>
</feature>
<evidence type="ECO:0000313" key="9">
    <source>
        <dbReference type="EMBL" id="MBB5038120.1"/>
    </source>
</evidence>
<comment type="subcellular location">
    <subcellularLocation>
        <location evidence="1">Endomembrane system</location>
        <topology evidence="1">Multi-pass membrane protein</topology>
    </subcellularLocation>
    <subcellularLocation>
        <location evidence="5">Membrane</location>
        <topology evidence="5">Multi-pass membrane protein</topology>
    </subcellularLocation>
</comment>
<name>A0A7W8DQE5_9BACT</name>
<dbReference type="EMBL" id="JACHIF010000004">
    <property type="protein sequence ID" value="MBB5038120.1"/>
    <property type="molecule type" value="Genomic_DNA"/>
</dbReference>
<feature type="transmembrane region" description="Helical" evidence="6">
    <location>
        <begin position="397"/>
        <end position="418"/>
    </location>
</feature>
<dbReference type="AlphaFoldDB" id="A0A7W8DQE5"/>
<dbReference type="GO" id="GO:0008137">
    <property type="term" value="F:NADH dehydrogenase (ubiquinone) activity"/>
    <property type="evidence" value="ECO:0007669"/>
    <property type="project" value="InterPro"/>
</dbReference>
<evidence type="ECO:0000256" key="1">
    <source>
        <dbReference type="ARBA" id="ARBA00004127"/>
    </source>
</evidence>
<comment type="caution">
    <text evidence="9">The sequence shown here is derived from an EMBL/GenBank/DDBJ whole genome shotgun (WGS) entry which is preliminary data.</text>
</comment>
<dbReference type="Pfam" id="PF00662">
    <property type="entry name" value="Proton_antipo_N"/>
    <property type="match status" value="1"/>
</dbReference>
<dbReference type="PANTHER" id="PTHR42829:SF2">
    <property type="entry name" value="NADH-UBIQUINONE OXIDOREDUCTASE CHAIN 5"/>
    <property type="match status" value="1"/>
</dbReference>
<dbReference type="GO" id="GO:0016020">
    <property type="term" value="C:membrane"/>
    <property type="evidence" value="ECO:0007669"/>
    <property type="project" value="UniProtKB-SubCell"/>
</dbReference>
<dbReference type="InterPro" id="IPR001750">
    <property type="entry name" value="ND/Mrp_TM"/>
</dbReference>
<dbReference type="GO" id="GO:0012505">
    <property type="term" value="C:endomembrane system"/>
    <property type="evidence" value="ECO:0007669"/>
    <property type="project" value="UniProtKB-SubCell"/>
</dbReference>
<accession>A0A7W8DQE5</accession>
<feature type="transmembrane region" description="Helical" evidence="6">
    <location>
        <begin position="170"/>
        <end position="191"/>
    </location>
</feature>
<feature type="transmembrane region" description="Helical" evidence="6">
    <location>
        <begin position="88"/>
        <end position="107"/>
    </location>
</feature>
<feature type="transmembrane region" description="Helical" evidence="6">
    <location>
        <begin position="114"/>
        <end position="134"/>
    </location>
</feature>
<feature type="domain" description="NADH:quinone oxidoreductase/Mrp antiporter transmembrane" evidence="7">
    <location>
        <begin position="133"/>
        <end position="446"/>
    </location>
</feature>
<organism evidence="9 10">
    <name type="scientific">Prosthecobacter dejongeii</name>
    <dbReference type="NCBI Taxonomy" id="48465"/>
    <lineage>
        <taxon>Bacteria</taxon>
        <taxon>Pseudomonadati</taxon>
        <taxon>Verrucomicrobiota</taxon>
        <taxon>Verrucomicrobiia</taxon>
        <taxon>Verrucomicrobiales</taxon>
        <taxon>Verrucomicrobiaceae</taxon>
        <taxon>Prosthecobacter</taxon>
    </lineage>
</organism>
<feature type="transmembrane region" description="Helical" evidence="6">
    <location>
        <begin position="222"/>
        <end position="248"/>
    </location>
</feature>
<feature type="transmembrane region" description="Helical" evidence="6">
    <location>
        <begin position="140"/>
        <end position="158"/>
    </location>
</feature>
<dbReference type="InterPro" id="IPR003945">
    <property type="entry name" value="NU5C-like"/>
</dbReference>
<evidence type="ECO:0000256" key="6">
    <source>
        <dbReference type="SAM" id="Phobius"/>
    </source>
</evidence>
<feature type="transmembrane region" description="Helical" evidence="6">
    <location>
        <begin position="514"/>
        <end position="534"/>
    </location>
</feature>
<dbReference type="GO" id="GO:0015990">
    <property type="term" value="P:electron transport coupled proton transport"/>
    <property type="evidence" value="ECO:0007669"/>
    <property type="project" value="TreeGrafter"/>
</dbReference>
<keyword evidence="2 5" id="KW-0812">Transmembrane</keyword>